<dbReference type="Gene3D" id="1.25.10.10">
    <property type="entry name" value="Leucine-rich Repeat Variant"/>
    <property type="match status" value="2"/>
</dbReference>
<dbReference type="InterPro" id="IPR055164">
    <property type="entry name" value="EDR1/CTR1/ARMC3-like_pept-like"/>
</dbReference>
<protein>
    <recommendedName>
        <fullName evidence="2">EDR1/CTR1/ARMC3-like peptidase-like domain-containing protein</fullName>
    </recommendedName>
</protein>
<proteinExistence type="predicted"/>
<keyword evidence="1" id="KW-0677">Repeat</keyword>
<reference evidence="3 4" key="1">
    <citation type="journal article" date="2023" name="Insect Mol. Biol.">
        <title>Genome sequencing provides insights into the evolution of gene families encoding plant cell wall-degrading enzymes in longhorned beetles.</title>
        <authorList>
            <person name="Shin N.R."/>
            <person name="Okamura Y."/>
            <person name="Kirsch R."/>
            <person name="Pauchet Y."/>
        </authorList>
    </citation>
    <scope>NUCLEOTIDE SEQUENCE [LARGE SCALE GENOMIC DNA]</scope>
    <source>
        <strain evidence="3">EAD_L_NR</strain>
    </source>
</reference>
<gene>
    <name evidence="3" type="ORF">NQ315_008562</name>
</gene>
<feature type="domain" description="EDR1/CTR1/ARMC3-like peptidase-like" evidence="2">
    <location>
        <begin position="706"/>
        <end position="821"/>
    </location>
</feature>
<dbReference type="InterPro" id="IPR052441">
    <property type="entry name" value="Armadillo-Ser/Thr_Kinase"/>
</dbReference>
<dbReference type="InterPro" id="IPR011989">
    <property type="entry name" value="ARM-like"/>
</dbReference>
<evidence type="ECO:0000256" key="1">
    <source>
        <dbReference type="ARBA" id="ARBA00022737"/>
    </source>
</evidence>
<sequence>MAERKPMKKVNYKEEPSVLETTVHDVIKEKAYATKQVDTSIAILDSPEEDVVLEALLFLSKYADIHLNNLNYLQQQGLMNKLLDLFDRNICILRLSLRLMGILLTLDDVVAELDQEKYDDKILKIANMYVSHTDPYVRQFCVSTLSKFAGSGRINCLIFKTDLFNPILDTIQNTKDAVLLEWTLELLLKLLSAPAAVGILPEIYTFEITILMMHLDSKEERIAQLSYEVIKKLTFYCLNVFQIMFREAKLIENMLSVVMNRELKEFHQAAFEIIHNSLPSEETSDYFIESLEFLKFCQWVKRCDDEYMYPSIVILEHLTKIPHRRQILFDLSVEDSILYCLRSSQKKVLNKTCLAISNMTTHSYCCEQMLTPPVLKELFQILLRKDEEDPGNEIALKTISDFSRRHIATTDMIHSIGGHKTLLMYFKRGIGFISEESFLTVMEVLYRMSMHPLHQQEIVSASFFRKTPESFPNSTYRHSHFCLRDNNELYRQIFLSLNGPLIFVGTLQTYKSVKLLKNSLLFIHSILPYESVAKHFIQCNLVAVLKDFSQLTKLQVPITTKMLKLVYNLHLPLKFFEINKLDIIDKIGNRFYIINGQWTSAFPFLEILEATQVSTINTIYIVDYSFEFSKYAEEEDSLFSGSFVVAEKKSSERTVSTISRVSSSLSSSFRRGPFQINYGKISPDPFLPRYIYRYSNNIDPSDKIEAKAKALAEFIDIIMCGPNDLLSIVDKMHTFKIHIQSLKHRLGTSLIPIGYLRMGFHCERALLFKAIADRCFIPSTFVKGRNKNNVYWNEIAVLDVEDKKTTLKVYVVDLVNNPGELLLVGTRAANQYCNLEA</sequence>
<dbReference type="Pfam" id="PF14381">
    <property type="entry name" value="EDR1_CTR1_ARMC3_pept"/>
    <property type="match status" value="1"/>
</dbReference>
<organism evidence="3 4">
    <name type="scientific">Exocentrus adspersus</name>
    <dbReference type="NCBI Taxonomy" id="1586481"/>
    <lineage>
        <taxon>Eukaryota</taxon>
        <taxon>Metazoa</taxon>
        <taxon>Ecdysozoa</taxon>
        <taxon>Arthropoda</taxon>
        <taxon>Hexapoda</taxon>
        <taxon>Insecta</taxon>
        <taxon>Pterygota</taxon>
        <taxon>Neoptera</taxon>
        <taxon>Endopterygota</taxon>
        <taxon>Coleoptera</taxon>
        <taxon>Polyphaga</taxon>
        <taxon>Cucujiformia</taxon>
        <taxon>Chrysomeloidea</taxon>
        <taxon>Cerambycidae</taxon>
        <taxon>Lamiinae</taxon>
        <taxon>Acanthocinini</taxon>
        <taxon>Exocentrus</taxon>
    </lineage>
</organism>
<accession>A0AAV8W651</accession>
<dbReference type="PANTHER" id="PTHR46618:SF1">
    <property type="entry name" value="ARMADILLO REPEAT-CONTAINING PROTEIN 3"/>
    <property type="match status" value="1"/>
</dbReference>
<dbReference type="AlphaFoldDB" id="A0AAV8W651"/>
<dbReference type="InterPro" id="IPR016024">
    <property type="entry name" value="ARM-type_fold"/>
</dbReference>
<evidence type="ECO:0000313" key="3">
    <source>
        <dbReference type="EMBL" id="KAJ8921928.1"/>
    </source>
</evidence>
<dbReference type="Proteomes" id="UP001159042">
    <property type="component" value="Unassembled WGS sequence"/>
</dbReference>
<keyword evidence="4" id="KW-1185">Reference proteome</keyword>
<comment type="caution">
    <text evidence="3">The sequence shown here is derived from an EMBL/GenBank/DDBJ whole genome shotgun (WGS) entry which is preliminary data.</text>
</comment>
<dbReference type="PANTHER" id="PTHR46618">
    <property type="entry name" value="ARMADILLO REPEAT-CONTAINING PROTEIN 3"/>
    <property type="match status" value="1"/>
</dbReference>
<dbReference type="EMBL" id="JANEYG010000008">
    <property type="protein sequence ID" value="KAJ8921928.1"/>
    <property type="molecule type" value="Genomic_DNA"/>
</dbReference>
<evidence type="ECO:0000313" key="4">
    <source>
        <dbReference type="Proteomes" id="UP001159042"/>
    </source>
</evidence>
<evidence type="ECO:0000259" key="2">
    <source>
        <dbReference type="Pfam" id="PF14381"/>
    </source>
</evidence>
<dbReference type="SUPFAM" id="SSF48371">
    <property type="entry name" value="ARM repeat"/>
    <property type="match status" value="1"/>
</dbReference>
<name>A0AAV8W651_9CUCU</name>